<evidence type="ECO:0000313" key="2">
    <source>
        <dbReference type="Proteomes" id="UP001147700"/>
    </source>
</evidence>
<dbReference type="Proteomes" id="UP001147700">
    <property type="component" value="Unassembled WGS sequence"/>
</dbReference>
<comment type="caution">
    <text evidence="1">The sequence shown here is derived from an EMBL/GenBank/DDBJ whole genome shotgun (WGS) entry which is preliminary data.</text>
</comment>
<sequence>MAKKKSKTKPDGPKLVKVKGKCCKSRPRCKKCPVVCKRLSNQGLAERLPNGNYVLSIDVSKKVLKAARG</sequence>
<protein>
    <recommendedName>
        <fullName evidence="3">30S ribosomal protein S12</fullName>
    </recommendedName>
</protein>
<evidence type="ECO:0000313" key="1">
    <source>
        <dbReference type="EMBL" id="MDA0139106.1"/>
    </source>
</evidence>
<gene>
    <name evidence="1" type="ORF">OJ962_16515</name>
</gene>
<dbReference type="RefSeq" id="WP_202955231.1">
    <property type="nucleotide sequence ID" value="NZ_JAPCID010000021.1"/>
</dbReference>
<keyword evidence="2" id="KW-1185">Reference proteome</keyword>
<evidence type="ECO:0008006" key="3">
    <source>
        <dbReference type="Google" id="ProtNLM"/>
    </source>
</evidence>
<name>A0ABT4RKM0_9ACTN</name>
<dbReference type="EMBL" id="JAPCID010000021">
    <property type="protein sequence ID" value="MDA0139106.1"/>
    <property type="molecule type" value="Genomic_DNA"/>
</dbReference>
<proteinExistence type="predicted"/>
<reference evidence="1" key="1">
    <citation type="submission" date="2022-10" db="EMBL/GenBank/DDBJ databases">
        <title>The WGS of Solirubrobacter sp. CPCC 204708.</title>
        <authorList>
            <person name="Jiang Z."/>
        </authorList>
    </citation>
    <scope>NUCLEOTIDE SEQUENCE</scope>
    <source>
        <strain evidence="1">CPCC 204708</strain>
    </source>
</reference>
<accession>A0ABT4RKM0</accession>
<organism evidence="1 2">
    <name type="scientific">Solirubrobacter deserti</name>
    <dbReference type="NCBI Taxonomy" id="2282478"/>
    <lineage>
        <taxon>Bacteria</taxon>
        <taxon>Bacillati</taxon>
        <taxon>Actinomycetota</taxon>
        <taxon>Thermoleophilia</taxon>
        <taxon>Solirubrobacterales</taxon>
        <taxon>Solirubrobacteraceae</taxon>
        <taxon>Solirubrobacter</taxon>
    </lineage>
</organism>